<dbReference type="PANTHER" id="PTHR43762:SF1">
    <property type="entry name" value="D-ARABINONO-1,4-LACTONE OXIDASE"/>
    <property type="match status" value="1"/>
</dbReference>
<evidence type="ECO:0000259" key="3">
    <source>
        <dbReference type="PROSITE" id="PS51387"/>
    </source>
</evidence>
<dbReference type="Gene3D" id="1.10.45.10">
    <property type="entry name" value="Vanillyl-alcohol Oxidase, Chain A, domain 4"/>
    <property type="match status" value="1"/>
</dbReference>
<dbReference type="InterPro" id="IPR016167">
    <property type="entry name" value="FAD-bd_PCMH_sub1"/>
</dbReference>
<dbReference type="RefSeq" id="WP_336203227.1">
    <property type="nucleotide sequence ID" value="NZ_JBANEI010000008.1"/>
</dbReference>
<proteinExistence type="predicted"/>
<dbReference type="Gene3D" id="3.30.43.10">
    <property type="entry name" value="Uridine Diphospho-n-acetylenolpyruvylglucosamine Reductase, domain 2"/>
    <property type="match status" value="1"/>
</dbReference>
<keyword evidence="1" id="KW-0274">FAD</keyword>
<dbReference type="InterPro" id="IPR006094">
    <property type="entry name" value="Oxid_FAD_bind_N"/>
</dbReference>
<dbReference type="PANTHER" id="PTHR43762">
    <property type="entry name" value="L-GULONOLACTONE OXIDASE"/>
    <property type="match status" value="1"/>
</dbReference>
<dbReference type="EMBL" id="JBANEI010000008">
    <property type="protein sequence ID" value="MEI2682544.1"/>
    <property type="molecule type" value="Genomic_DNA"/>
</dbReference>
<dbReference type="Pfam" id="PF01565">
    <property type="entry name" value="FAD_binding_4"/>
    <property type="match status" value="1"/>
</dbReference>
<dbReference type="InterPro" id="IPR016166">
    <property type="entry name" value="FAD-bd_PCMH"/>
</dbReference>
<feature type="domain" description="FAD-binding PCMH-type" evidence="3">
    <location>
        <begin position="30"/>
        <end position="197"/>
    </location>
</feature>
<organism evidence="4 5">
    <name type="scientific">Erwinia aphidicola</name>
    <dbReference type="NCBI Taxonomy" id="68334"/>
    <lineage>
        <taxon>Bacteria</taxon>
        <taxon>Pseudomonadati</taxon>
        <taxon>Pseudomonadota</taxon>
        <taxon>Gammaproteobacteria</taxon>
        <taxon>Enterobacterales</taxon>
        <taxon>Erwiniaceae</taxon>
        <taxon>Erwinia</taxon>
    </lineage>
</organism>
<dbReference type="InterPro" id="IPR007173">
    <property type="entry name" value="ALO_C"/>
</dbReference>
<evidence type="ECO:0000256" key="1">
    <source>
        <dbReference type="ARBA" id="ARBA00022827"/>
    </source>
</evidence>
<dbReference type="Gene3D" id="3.30.465.10">
    <property type="match status" value="1"/>
</dbReference>
<dbReference type="SUPFAM" id="SSF56176">
    <property type="entry name" value="FAD-binding/transporter-associated domain-like"/>
    <property type="match status" value="1"/>
</dbReference>
<gene>
    <name evidence="4" type="ORF">V8N49_12865</name>
</gene>
<dbReference type="InterPro" id="IPR036318">
    <property type="entry name" value="FAD-bd_PCMH-like_sf"/>
</dbReference>
<accession>A0ABU8DGB7</accession>
<comment type="caution">
    <text evidence="4">The sequence shown here is derived from an EMBL/GenBank/DDBJ whole genome shotgun (WGS) entry which is preliminary data.</text>
</comment>
<dbReference type="InterPro" id="IPR016169">
    <property type="entry name" value="FAD-bd_PCMH_sub2"/>
</dbReference>
<keyword evidence="2" id="KW-0560">Oxidoreductase</keyword>
<reference evidence="4 5" key="1">
    <citation type="submission" date="2024-02" db="EMBL/GenBank/DDBJ databases">
        <title>First report Erwinia aphidicola in onion in Chile.</title>
        <authorList>
            <person name="Valenzuela M."/>
            <person name="Pena M."/>
            <person name="Dutta B."/>
        </authorList>
    </citation>
    <scope>NUCLEOTIDE SEQUENCE [LARGE SCALE GENOMIC DNA]</scope>
    <source>
        <strain evidence="4 5">QCJ3A</strain>
    </source>
</reference>
<dbReference type="Proteomes" id="UP001306592">
    <property type="component" value="Unassembled WGS sequence"/>
</dbReference>
<dbReference type="InterPro" id="IPR016171">
    <property type="entry name" value="Vanillyl_alc_oxidase_C-sub2"/>
</dbReference>
<dbReference type="PROSITE" id="PS51387">
    <property type="entry name" value="FAD_PCMH"/>
    <property type="match status" value="1"/>
</dbReference>
<evidence type="ECO:0000313" key="4">
    <source>
        <dbReference type="EMBL" id="MEI2682544.1"/>
    </source>
</evidence>
<dbReference type="InterPro" id="IPR010031">
    <property type="entry name" value="FAD_lactone_oxidase-like"/>
</dbReference>
<dbReference type="PIRSF" id="PIRSF000136">
    <property type="entry name" value="LGO_GLO"/>
    <property type="match status" value="1"/>
</dbReference>
<name>A0ABU8DGB7_ERWAP</name>
<protein>
    <submittedName>
        <fullName evidence="4">D-arabinono-1,4-lactone oxidase</fullName>
    </submittedName>
</protein>
<dbReference type="Gene3D" id="3.30.70.2520">
    <property type="match status" value="1"/>
</dbReference>
<keyword evidence="5" id="KW-1185">Reference proteome</keyword>
<dbReference type="Pfam" id="PF04030">
    <property type="entry name" value="ALO"/>
    <property type="match status" value="1"/>
</dbReference>
<evidence type="ECO:0000256" key="2">
    <source>
        <dbReference type="ARBA" id="ARBA00023002"/>
    </source>
</evidence>
<evidence type="ECO:0000313" key="5">
    <source>
        <dbReference type="Proteomes" id="UP001306592"/>
    </source>
</evidence>
<keyword evidence="1" id="KW-0285">Flavoprotein</keyword>
<sequence>MTRESAGYPRRQPQISPQESKLWNWAQNATLADTSSVATPASESELQAMLAKSTGKVRVMGSRMSPGRMLELQQRGDRLIDTSALRGLISSDADSATFAGGTPLHEVYELLSAMGRMLPASPGVIAAQTLAGALATGTHGQGLQQSSIGDEALSIRMVLADGSVQTFDRQHPWFPAVQLGLGSLGVVTAVTLRTCPSEIYTCFKNAVSADTLEQDLLTWNNDYALSKAWWFPGENQVHVWAARSATNEERAQYRENHGDLVKQEETSDAMNQTIDQTLEHMRNDTQIVDDNGKPFRTVTRFKDFSDVTGDVYQVFCRGIATPQINVEIAIPLARTAAVIARIKQWHSDTNPHMHYPVILRCTGASQSWLSPAWQQPSCYFGFVVYYAEDGSLSADGVAFLREVEKLLAQEGGRPHWGKYFDASLYRWDEIYPQMAAFREVREALDPQHKFSNAFTQQLLDQGDSL</sequence>